<dbReference type="Proteomes" id="UP001515500">
    <property type="component" value="Chromosome 5"/>
</dbReference>
<proteinExistence type="predicted"/>
<protein>
    <submittedName>
        <fullName evidence="3">Uncharacterized protein LOC120260359</fullName>
    </submittedName>
</protein>
<dbReference type="GeneID" id="120260359"/>
<dbReference type="RefSeq" id="XP_039123744.1">
    <property type="nucleotide sequence ID" value="XM_039267810.1"/>
</dbReference>
<dbReference type="AlphaFoldDB" id="A0AB40B9K9"/>
<evidence type="ECO:0000313" key="2">
    <source>
        <dbReference type="Proteomes" id="UP001515500"/>
    </source>
</evidence>
<keyword evidence="2" id="KW-1185">Reference proteome</keyword>
<organism evidence="2 3">
    <name type="scientific">Dioscorea cayennensis subsp. rotundata</name>
    <name type="common">White Guinea yam</name>
    <name type="synonym">Dioscorea rotundata</name>
    <dbReference type="NCBI Taxonomy" id="55577"/>
    <lineage>
        <taxon>Eukaryota</taxon>
        <taxon>Viridiplantae</taxon>
        <taxon>Streptophyta</taxon>
        <taxon>Embryophyta</taxon>
        <taxon>Tracheophyta</taxon>
        <taxon>Spermatophyta</taxon>
        <taxon>Magnoliopsida</taxon>
        <taxon>Liliopsida</taxon>
        <taxon>Dioscoreales</taxon>
        <taxon>Dioscoreaceae</taxon>
        <taxon>Dioscorea</taxon>
    </lineage>
</organism>
<accession>A0AB40B9K9</accession>
<dbReference type="PANTHER" id="PTHR33095">
    <property type="entry name" value="OS07G0619500 PROTEIN"/>
    <property type="match status" value="1"/>
</dbReference>
<feature type="compositionally biased region" description="Basic and acidic residues" evidence="1">
    <location>
        <begin position="1"/>
        <end position="11"/>
    </location>
</feature>
<reference evidence="3" key="1">
    <citation type="submission" date="2025-08" db="UniProtKB">
        <authorList>
            <consortium name="RefSeq"/>
        </authorList>
    </citation>
    <scope>IDENTIFICATION</scope>
</reference>
<dbReference type="PANTHER" id="PTHR33095:SF127">
    <property type="entry name" value="OS05G0578100 PROTEIN"/>
    <property type="match status" value="1"/>
</dbReference>
<evidence type="ECO:0000313" key="3">
    <source>
        <dbReference type="RefSeq" id="XP_039123744.1"/>
    </source>
</evidence>
<feature type="compositionally biased region" description="Basic and acidic residues" evidence="1">
    <location>
        <begin position="184"/>
        <end position="195"/>
    </location>
</feature>
<dbReference type="Pfam" id="PF07816">
    <property type="entry name" value="DUF1645"/>
    <property type="match status" value="1"/>
</dbReference>
<feature type="compositionally biased region" description="Basic and acidic residues" evidence="1">
    <location>
        <begin position="147"/>
        <end position="176"/>
    </location>
</feature>
<evidence type="ECO:0000256" key="1">
    <source>
        <dbReference type="SAM" id="MobiDB-lite"/>
    </source>
</evidence>
<name>A0AB40B9K9_DIOCR</name>
<gene>
    <name evidence="3" type="primary">LOC120260359</name>
</gene>
<feature type="region of interest" description="Disordered" evidence="1">
    <location>
        <begin position="1"/>
        <end position="35"/>
    </location>
</feature>
<sequence length="245" mass="27382">MDPRDNGHAFHFESSNWISPEEHDGGVNFEEDADDSDFEFVLRDPDSGKEITADEMFDNGRIRPVFPLFGRPLSPTGDAPTAAVADLEPETRISMQKLLMEERDSLPASTSSSECDELESLPDTTYCPWSPEKQRRSSSAGGSRRWRLMDLVDGRSRSDGNKRFVRMPPEEKDKKPTSTSSAPKDGEKKPKASKVTELDMVTAHKLYYSKKGGDVTKTGRKSLLPYRPEFIGFFGNAASRAHSPF</sequence>
<dbReference type="InterPro" id="IPR012442">
    <property type="entry name" value="DUF1645_plant"/>
</dbReference>
<feature type="region of interest" description="Disordered" evidence="1">
    <location>
        <begin position="68"/>
        <end position="195"/>
    </location>
</feature>